<comment type="caution">
    <text evidence="4">The sequence shown here is derived from an EMBL/GenBank/DDBJ whole genome shotgun (WGS) entry which is preliminary data.</text>
</comment>
<evidence type="ECO:0000256" key="1">
    <source>
        <dbReference type="SAM" id="Coils"/>
    </source>
</evidence>
<evidence type="ECO:0000313" key="5">
    <source>
        <dbReference type="Proteomes" id="UP001054252"/>
    </source>
</evidence>
<feature type="compositionally biased region" description="Basic and acidic residues" evidence="2">
    <location>
        <begin position="40"/>
        <end position="50"/>
    </location>
</feature>
<dbReference type="PANTHER" id="PTHR36027">
    <property type="entry name" value="MEIOSIS-SPECIFIC PROTEIN ASY3"/>
    <property type="match status" value="1"/>
</dbReference>
<feature type="coiled-coil region" evidence="1">
    <location>
        <begin position="746"/>
        <end position="791"/>
    </location>
</feature>
<feature type="region of interest" description="Disordered" evidence="2">
    <location>
        <begin position="427"/>
        <end position="660"/>
    </location>
</feature>
<accession>A0AAV5KFI6</accession>
<dbReference type="Proteomes" id="UP001054252">
    <property type="component" value="Unassembled WGS sequence"/>
</dbReference>
<reference evidence="4 5" key="1">
    <citation type="journal article" date="2021" name="Commun. Biol.">
        <title>The genome of Shorea leprosula (Dipterocarpaceae) highlights the ecological relevance of drought in aseasonal tropical rainforests.</title>
        <authorList>
            <person name="Ng K.K.S."/>
            <person name="Kobayashi M.J."/>
            <person name="Fawcett J.A."/>
            <person name="Hatakeyama M."/>
            <person name="Paape T."/>
            <person name="Ng C.H."/>
            <person name="Ang C.C."/>
            <person name="Tnah L.H."/>
            <person name="Lee C.T."/>
            <person name="Nishiyama T."/>
            <person name="Sese J."/>
            <person name="O'Brien M.J."/>
            <person name="Copetti D."/>
            <person name="Mohd Noor M.I."/>
            <person name="Ong R.C."/>
            <person name="Putra M."/>
            <person name="Sireger I.Z."/>
            <person name="Indrioko S."/>
            <person name="Kosugi Y."/>
            <person name="Izuno A."/>
            <person name="Isagi Y."/>
            <person name="Lee S.L."/>
            <person name="Shimizu K.K."/>
        </authorList>
    </citation>
    <scope>NUCLEOTIDE SEQUENCE [LARGE SCALE GENOMIC DNA]</scope>
    <source>
        <strain evidence="4">214</strain>
    </source>
</reference>
<evidence type="ECO:0000259" key="3">
    <source>
        <dbReference type="Pfam" id="PF20435"/>
    </source>
</evidence>
<feature type="compositionally biased region" description="Polar residues" evidence="2">
    <location>
        <begin position="601"/>
        <end position="611"/>
    </location>
</feature>
<dbReference type="InterPro" id="IPR046845">
    <property type="entry name" value="ASY3-like_CC"/>
</dbReference>
<feature type="compositionally biased region" description="Polar residues" evidence="2">
    <location>
        <begin position="215"/>
        <end position="235"/>
    </location>
</feature>
<feature type="compositionally biased region" description="Polar residues" evidence="2">
    <location>
        <begin position="472"/>
        <end position="486"/>
    </location>
</feature>
<feature type="region of interest" description="Disordered" evidence="2">
    <location>
        <begin position="215"/>
        <end position="399"/>
    </location>
</feature>
<dbReference type="AlphaFoldDB" id="A0AAV5KFI6"/>
<feature type="region of interest" description="Disordered" evidence="2">
    <location>
        <begin position="137"/>
        <end position="169"/>
    </location>
</feature>
<keyword evidence="5" id="KW-1185">Reference proteome</keyword>
<feature type="compositionally biased region" description="Basic and acidic residues" evidence="2">
    <location>
        <begin position="143"/>
        <end position="152"/>
    </location>
</feature>
<feature type="compositionally biased region" description="Low complexity" evidence="2">
    <location>
        <begin position="51"/>
        <end position="60"/>
    </location>
</feature>
<sequence>MSDYQSFCSNFHPSSQSRKISIGVMVDSCAKRKPGATNADDGKLAAKERVNPNNGNSAGGKNKGDAVTITKEKHTEAAEQVNSLWMTTRSFNQNSPASETAIFQRRSSSLLGTGTVPKKLSGAKDVPATNSVQFFSNQTSKLQDGDGKKKFDGITYKRKGGKNDNSQRVEFTFATAQQVQFRKPDMAVVEEKTDKTENGKTETLKMKLWEILGTVSSPKNQHSNIQSPEVGTSNLKPEGTMDHTGGTAVKPSQNSDTIEMDIESPENTIKRPATRSLTRKKPPSKVQPRKIESTQKSAPKEVQPNKPNSRSSSKKEHQESIFCFEGQFAKPDGDVKRGSSIPGRKNIQKKISSIAPRKINFSKKDNADDIQETTHRSRTPAPPEKTALFGNRTRSFHGSFADSRTNALEKVQEKDSLQPPVTNITNQQVNFHNPASPENIDQQEDLGNPPKKNVVDPKDGFESPTFRIKTPILSTWPSSSPKTVQMEQAVHSPPSSERRFTMGNIRSFKTFQTSRDCFESNDDAEKLADSLPRSWMPTTEKNDAEDELSHSSSEEKDDTEKFIGSSPRNPMPTKEKNDTEGVLSEASSEEKDDSERLIDSSPRNPVPTTERNNAEDVLSVSSSEQNDSKSSEEGSPIIKSFDYHRKKVSTPETIQLEKPKFMLHPNKRFCNNEGVRANELSPTSPSLKGAAENDWFEEPSGQNQDDELARAVTLFALALENFKRKMDSAARKKSSEILMSMSEEIKLKLQNTKSQIESDVEKLTNLSKSKRKRQETRFQEQQEQLKLIHEKFKEDINHHLLDCRSTLEALEAHQIELKGTLKKQKASHQKLLMQAEEAVKNQLNDAQRQIADVQKSARGKMLQLKRVLAEFLKEDI</sequence>
<evidence type="ECO:0000256" key="2">
    <source>
        <dbReference type="SAM" id="MobiDB-lite"/>
    </source>
</evidence>
<feature type="region of interest" description="Disordered" evidence="2">
    <location>
        <begin position="32"/>
        <end position="65"/>
    </location>
</feature>
<keyword evidence="1" id="KW-0175">Coiled coil</keyword>
<feature type="compositionally biased region" description="Basic and acidic residues" evidence="2">
    <location>
        <begin position="362"/>
        <end position="375"/>
    </location>
</feature>
<feature type="domain" description="Meiosis-specific protein ASY3-like coiled-coil" evidence="3">
    <location>
        <begin position="1"/>
        <end position="557"/>
    </location>
</feature>
<proteinExistence type="predicted"/>
<dbReference type="PANTHER" id="PTHR36027:SF1">
    <property type="entry name" value="MEIOSIS-SPECIFIC PROTEIN ASY3"/>
    <property type="match status" value="1"/>
</dbReference>
<name>A0AAV5KFI6_9ROSI</name>
<feature type="coiled-coil region" evidence="1">
    <location>
        <begin position="825"/>
        <end position="856"/>
    </location>
</feature>
<feature type="domain" description="Meiosis-specific protein ASY3-like coiled-coil" evidence="3">
    <location>
        <begin position="579"/>
        <end position="875"/>
    </location>
</feature>
<feature type="compositionally biased region" description="Basic and acidic residues" evidence="2">
    <location>
        <begin position="547"/>
        <end position="561"/>
    </location>
</feature>
<gene>
    <name evidence="4" type="ORF">SLEP1_g33074</name>
</gene>
<organism evidence="4 5">
    <name type="scientific">Rubroshorea leprosula</name>
    <dbReference type="NCBI Taxonomy" id="152421"/>
    <lineage>
        <taxon>Eukaryota</taxon>
        <taxon>Viridiplantae</taxon>
        <taxon>Streptophyta</taxon>
        <taxon>Embryophyta</taxon>
        <taxon>Tracheophyta</taxon>
        <taxon>Spermatophyta</taxon>
        <taxon>Magnoliopsida</taxon>
        <taxon>eudicotyledons</taxon>
        <taxon>Gunneridae</taxon>
        <taxon>Pentapetalae</taxon>
        <taxon>rosids</taxon>
        <taxon>malvids</taxon>
        <taxon>Malvales</taxon>
        <taxon>Dipterocarpaceae</taxon>
        <taxon>Rubroshorea</taxon>
    </lineage>
</organism>
<evidence type="ECO:0000313" key="4">
    <source>
        <dbReference type="EMBL" id="GKV23335.1"/>
    </source>
</evidence>
<dbReference type="GO" id="GO:0051321">
    <property type="term" value="P:meiotic cell cycle"/>
    <property type="evidence" value="ECO:0007669"/>
    <property type="project" value="InterPro"/>
</dbReference>
<dbReference type="Pfam" id="PF20435">
    <property type="entry name" value="ASY3-like"/>
    <property type="match status" value="2"/>
</dbReference>
<dbReference type="EMBL" id="BPVZ01000062">
    <property type="protein sequence ID" value="GKV23335.1"/>
    <property type="molecule type" value="Genomic_DNA"/>
</dbReference>
<dbReference type="InterPro" id="IPR037731">
    <property type="entry name" value="ASY3-like"/>
</dbReference>
<protein>
    <recommendedName>
        <fullName evidence="3">Meiosis-specific protein ASY3-like coiled-coil domain-containing protein</fullName>
    </recommendedName>
</protein>